<dbReference type="InParanoid" id="A0A2P6MPA9"/>
<dbReference type="AlphaFoldDB" id="A0A2P6MPA9"/>
<sequence>MQRRTSKKLSQATVSASRSSDHVTTPCNGNKRGEQLPKSFPSDDIIPWDILPHTILESTLAVKIVQTLVSLGGKATTQQLMQLIFGQKGVSLQRRITSVLSHKNHAEIFIKDDLQNGSGRERALWILSLRETAQTEDEDELREDEAIETMVSFRNNPRYTLKRRLEHDGVSDRTTKMVRIQCGVPLSSQ</sequence>
<feature type="region of interest" description="Disordered" evidence="1">
    <location>
        <begin position="1"/>
        <end position="38"/>
    </location>
</feature>
<protein>
    <submittedName>
        <fullName evidence="2">Uncharacterized protein</fullName>
    </submittedName>
</protein>
<dbReference type="Proteomes" id="UP000241769">
    <property type="component" value="Unassembled WGS sequence"/>
</dbReference>
<evidence type="ECO:0000313" key="3">
    <source>
        <dbReference type="Proteomes" id="UP000241769"/>
    </source>
</evidence>
<feature type="compositionally biased region" description="Polar residues" evidence="1">
    <location>
        <begin position="8"/>
        <end position="28"/>
    </location>
</feature>
<reference evidence="2 3" key="1">
    <citation type="journal article" date="2018" name="Genome Biol. Evol.">
        <title>Multiple Roots of Fruiting Body Formation in Amoebozoa.</title>
        <authorList>
            <person name="Hillmann F."/>
            <person name="Forbes G."/>
            <person name="Novohradska S."/>
            <person name="Ferling I."/>
            <person name="Riege K."/>
            <person name="Groth M."/>
            <person name="Westermann M."/>
            <person name="Marz M."/>
            <person name="Spaller T."/>
            <person name="Winckler T."/>
            <person name="Schaap P."/>
            <person name="Glockner G."/>
        </authorList>
    </citation>
    <scope>NUCLEOTIDE SEQUENCE [LARGE SCALE GENOMIC DNA]</scope>
    <source>
        <strain evidence="2 3">Jena</strain>
    </source>
</reference>
<evidence type="ECO:0000256" key="1">
    <source>
        <dbReference type="SAM" id="MobiDB-lite"/>
    </source>
</evidence>
<gene>
    <name evidence="2" type="ORF">PROFUN_02567</name>
</gene>
<comment type="caution">
    <text evidence="2">The sequence shown here is derived from an EMBL/GenBank/DDBJ whole genome shotgun (WGS) entry which is preliminary data.</text>
</comment>
<proteinExistence type="predicted"/>
<dbReference type="EMBL" id="MDYQ01000599">
    <property type="protein sequence ID" value="PRP73558.1"/>
    <property type="molecule type" value="Genomic_DNA"/>
</dbReference>
<accession>A0A2P6MPA9</accession>
<evidence type="ECO:0000313" key="2">
    <source>
        <dbReference type="EMBL" id="PRP73558.1"/>
    </source>
</evidence>
<name>A0A2P6MPA9_9EUKA</name>
<keyword evidence="3" id="KW-1185">Reference proteome</keyword>
<organism evidence="2 3">
    <name type="scientific">Planoprotostelium fungivorum</name>
    <dbReference type="NCBI Taxonomy" id="1890364"/>
    <lineage>
        <taxon>Eukaryota</taxon>
        <taxon>Amoebozoa</taxon>
        <taxon>Evosea</taxon>
        <taxon>Variosea</taxon>
        <taxon>Cavosteliida</taxon>
        <taxon>Cavosteliaceae</taxon>
        <taxon>Planoprotostelium</taxon>
    </lineage>
</organism>